<accession>A0A6A5T841</accession>
<sequence>MVATRCRMTSVVGGGDVGHLCCRCVGVRVGGLAGHAAHCSCSNVLTRGGRCGWYSGWVWERMYRCGWVLNVMHRYRCESLFLITQVELTISGAMADVGLGSSTQNCAPYSGLHCSFILKKLGAYWRLCTLHQGRVMTGDVSYNCKWLGLANSGPGTRGQQW</sequence>
<dbReference type="AlphaFoldDB" id="A0A6A5T841"/>
<evidence type="ECO:0000313" key="2">
    <source>
        <dbReference type="Proteomes" id="UP000800038"/>
    </source>
</evidence>
<keyword evidence="2" id="KW-1185">Reference proteome</keyword>
<proteinExistence type="predicted"/>
<organism evidence="1 2">
    <name type="scientific">Clathrospora elynae</name>
    <dbReference type="NCBI Taxonomy" id="706981"/>
    <lineage>
        <taxon>Eukaryota</taxon>
        <taxon>Fungi</taxon>
        <taxon>Dikarya</taxon>
        <taxon>Ascomycota</taxon>
        <taxon>Pezizomycotina</taxon>
        <taxon>Dothideomycetes</taxon>
        <taxon>Pleosporomycetidae</taxon>
        <taxon>Pleosporales</taxon>
        <taxon>Diademaceae</taxon>
        <taxon>Clathrospora</taxon>
    </lineage>
</organism>
<protein>
    <submittedName>
        <fullName evidence="1">Uncharacterized protein</fullName>
    </submittedName>
</protein>
<evidence type="ECO:0000313" key="1">
    <source>
        <dbReference type="EMBL" id="KAF1946906.1"/>
    </source>
</evidence>
<gene>
    <name evidence="1" type="ORF">EJ02DRAFT_199577</name>
</gene>
<reference evidence="1" key="1">
    <citation type="journal article" date="2020" name="Stud. Mycol.">
        <title>101 Dothideomycetes genomes: a test case for predicting lifestyles and emergence of pathogens.</title>
        <authorList>
            <person name="Haridas S."/>
            <person name="Albert R."/>
            <person name="Binder M."/>
            <person name="Bloem J."/>
            <person name="Labutti K."/>
            <person name="Salamov A."/>
            <person name="Andreopoulos B."/>
            <person name="Baker S."/>
            <person name="Barry K."/>
            <person name="Bills G."/>
            <person name="Bluhm B."/>
            <person name="Cannon C."/>
            <person name="Castanera R."/>
            <person name="Culley D."/>
            <person name="Daum C."/>
            <person name="Ezra D."/>
            <person name="Gonzalez J."/>
            <person name="Henrissat B."/>
            <person name="Kuo A."/>
            <person name="Liang C."/>
            <person name="Lipzen A."/>
            <person name="Lutzoni F."/>
            <person name="Magnuson J."/>
            <person name="Mondo S."/>
            <person name="Nolan M."/>
            <person name="Ohm R."/>
            <person name="Pangilinan J."/>
            <person name="Park H.-J."/>
            <person name="Ramirez L."/>
            <person name="Alfaro M."/>
            <person name="Sun H."/>
            <person name="Tritt A."/>
            <person name="Yoshinaga Y."/>
            <person name="Zwiers L.-H."/>
            <person name="Turgeon B."/>
            <person name="Goodwin S."/>
            <person name="Spatafora J."/>
            <person name="Crous P."/>
            <person name="Grigoriev I."/>
        </authorList>
    </citation>
    <scope>NUCLEOTIDE SEQUENCE</scope>
    <source>
        <strain evidence="1">CBS 161.51</strain>
    </source>
</reference>
<dbReference type="Proteomes" id="UP000800038">
    <property type="component" value="Unassembled WGS sequence"/>
</dbReference>
<name>A0A6A5T841_9PLEO</name>
<dbReference type="EMBL" id="ML976001">
    <property type="protein sequence ID" value="KAF1946906.1"/>
    <property type="molecule type" value="Genomic_DNA"/>
</dbReference>